<dbReference type="Proteomes" id="UP000046680">
    <property type="component" value="Unassembled WGS sequence"/>
</dbReference>
<organism evidence="2 3">
    <name type="scientific">Mycobacterium tuberculosis</name>
    <dbReference type="NCBI Taxonomy" id="1773"/>
    <lineage>
        <taxon>Bacteria</taxon>
        <taxon>Bacillati</taxon>
        <taxon>Actinomycetota</taxon>
        <taxon>Actinomycetes</taxon>
        <taxon>Mycobacteriales</taxon>
        <taxon>Mycobacteriaceae</taxon>
        <taxon>Mycobacterium</taxon>
        <taxon>Mycobacterium tuberculosis complex</taxon>
    </lineage>
</organism>
<name>A0A654TWL7_MYCTX</name>
<feature type="compositionally biased region" description="Low complexity" evidence="1">
    <location>
        <begin position="28"/>
        <end position="53"/>
    </location>
</feature>
<evidence type="ECO:0000313" key="2">
    <source>
        <dbReference type="EMBL" id="CFR67549.1"/>
    </source>
</evidence>
<proteinExistence type="predicted"/>
<accession>A0A654TWL7</accession>
<dbReference type="AlphaFoldDB" id="A0A654TWL7"/>
<feature type="region of interest" description="Disordered" evidence="1">
    <location>
        <begin position="26"/>
        <end position="70"/>
    </location>
</feature>
<protein>
    <submittedName>
        <fullName evidence="2">Uncharacterized protein</fullName>
    </submittedName>
</protein>
<reference evidence="2 3" key="1">
    <citation type="submission" date="2015-03" db="EMBL/GenBank/DDBJ databases">
        <authorList>
            <consortium name="Pathogen Informatics"/>
        </authorList>
    </citation>
    <scope>NUCLEOTIDE SEQUENCE [LARGE SCALE GENOMIC DNA]</scope>
    <source>
        <strain evidence="2 3">C09601061</strain>
    </source>
</reference>
<feature type="compositionally biased region" description="Gly residues" evidence="1">
    <location>
        <begin position="54"/>
        <end position="70"/>
    </location>
</feature>
<sequence>MRCTPSSSANSGMVVSSISMPTFRSAASVPSTTLPSTISPSSASSTAATANGSKGSGAGYGGGGAYRFSV</sequence>
<gene>
    <name evidence="2" type="ORF">ERS007657_00529</name>
</gene>
<evidence type="ECO:0000256" key="1">
    <source>
        <dbReference type="SAM" id="MobiDB-lite"/>
    </source>
</evidence>
<evidence type="ECO:0000313" key="3">
    <source>
        <dbReference type="Proteomes" id="UP000046680"/>
    </source>
</evidence>
<dbReference type="EMBL" id="CGCX01000117">
    <property type="protein sequence ID" value="CFR67549.1"/>
    <property type="molecule type" value="Genomic_DNA"/>
</dbReference>